<reference evidence="1 2" key="1">
    <citation type="submission" date="2016-11" db="EMBL/GenBank/DDBJ databases">
        <title>Study of marine rhodopsin-containing bacteria.</title>
        <authorList>
            <person name="Yoshizawa S."/>
            <person name="Kumagai Y."/>
            <person name="Kogure K."/>
        </authorList>
    </citation>
    <scope>NUCLEOTIDE SEQUENCE [LARGE SCALE GENOMIC DNA]</scope>
    <source>
        <strain evidence="1 2">SAORIC-28</strain>
    </source>
</reference>
<organism evidence="1 2">
    <name type="scientific">Rubrivirga marina</name>
    <dbReference type="NCBI Taxonomy" id="1196024"/>
    <lineage>
        <taxon>Bacteria</taxon>
        <taxon>Pseudomonadati</taxon>
        <taxon>Rhodothermota</taxon>
        <taxon>Rhodothermia</taxon>
        <taxon>Rhodothermales</taxon>
        <taxon>Rubricoccaceae</taxon>
        <taxon>Rubrivirga</taxon>
    </lineage>
</organism>
<proteinExistence type="predicted"/>
<keyword evidence="2" id="KW-1185">Reference proteome</keyword>
<sequence length="115" mass="12237">MLRNVFTPPCGFDLTTTTVASSEGLAAIAFWGYRLVVHPDGSCFVHETYYDKREGILGIAQAAARPCGDDAADVLDELQRMEEGLREPPLRLLDYVDEAPVGGGDGAGGLPPIGD</sequence>
<dbReference type="EMBL" id="MQWD01000001">
    <property type="protein sequence ID" value="PAP78278.1"/>
    <property type="molecule type" value="Genomic_DNA"/>
</dbReference>
<accession>A0A271J4Q6</accession>
<gene>
    <name evidence="1" type="ORF">BSZ37_18535</name>
</gene>
<protein>
    <submittedName>
        <fullName evidence="1">Uncharacterized protein</fullName>
    </submittedName>
</protein>
<dbReference type="OrthoDB" id="1525112at2"/>
<comment type="caution">
    <text evidence="1">The sequence shown here is derived from an EMBL/GenBank/DDBJ whole genome shotgun (WGS) entry which is preliminary data.</text>
</comment>
<evidence type="ECO:0000313" key="1">
    <source>
        <dbReference type="EMBL" id="PAP78278.1"/>
    </source>
</evidence>
<name>A0A271J4Q6_9BACT</name>
<evidence type="ECO:0000313" key="2">
    <source>
        <dbReference type="Proteomes" id="UP000216339"/>
    </source>
</evidence>
<dbReference type="Proteomes" id="UP000216339">
    <property type="component" value="Unassembled WGS sequence"/>
</dbReference>
<dbReference type="RefSeq" id="WP_095511965.1">
    <property type="nucleotide sequence ID" value="NZ_MQWD01000001.1"/>
</dbReference>
<dbReference type="AlphaFoldDB" id="A0A271J4Q6"/>